<dbReference type="InterPro" id="IPR013324">
    <property type="entry name" value="RNA_pol_sigma_r3/r4-like"/>
</dbReference>
<dbReference type="Pfam" id="PF02001">
    <property type="entry name" value="DUF134"/>
    <property type="match status" value="1"/>
</dbReference>
<evidence type="ECO:0000256" key="2">
    <source>
        <dbReference type="HAMAP-Rule" id="MF_00674"/>
    </source>
</evidence>
<evidence type="ECO:0000256" key="1">
    <source>
        <dbReference type="ARBA" id="ARBA00009350"/>
    </source>
</evidence>
<dbReference type="InterPro" id="IPR002852">
    <property type="entry name" value="UPF0251"/>
</dbReference>
<dbReference type="SUPFAM" id="SSF88659">
    <property type="entry name" value="Sigma3 and sigma4 domains of RNA polymerase sigma factors"/>
    <property type="match status" value="1"/>
</dbReference>
<dbReference type="InterPro" id="IPR036388">
    <property type="entry name" value="WH-like_DNA-bd_sf"/>
</dbReference>
<comment type="caution">
    <text evidence="3">The sequence shown here is derived from an EMBL/GenBank/DDBJ whole genome shotgun (WGS) entry which is preliminary data.</text>
</comment>
<name>A0ABT2V269_9FIRM</name>
<dbReference type="HAMAP" id="MF_00674">
    <property type="entry name" value="UPF0251"/>
    <property type="match status" value="1"/>
</dbReference>
<comment type="similarity">
    <text evidence="1 2">Belongs to the UPF0251 family.</text>
</comment>
<organism evidence="3 4">
    <name type="scientific">Alitiscatomonas aceti</name>
    <dbReference type="NCBI Taxonomy" id="2981724"/>
    <lineage>
        <taxon>Bacteria</taxon>
        <taxon>Bacillati</taxon>
        <taxon>Bacillota</taxon>
        <taxon>Clostridia</taxon>
        <taxon>Lachnospirales</taxon>
        <taxon>Lachnospiraceae</taxon>
        <taxon>Alitiscatomonas</taxon>
    </lineage>
</organism>
<dbReference type="EMBL" id="JAOQJF010000035">
    <property type="protein sequence ID" value="MCU6800984.1"/>
    <property type="molecule type" value="Genomic_DNA"/>
</dbReference>
<gene>
    <name evidence="3" type="ORF">OCV69_13790</name>
</gene>
<dbReference type="PANTHER" id="PTHR37478">
    <property type="match status" value="1"/>
</dbReference>
<dbReference type="RefSeq" id="WP_158359897.1">
    <property type="nucleotide sequence ID" value="NZ_JAOQJF010000035.1"/>
</dbReference>
<proteinExistence type="inferred from homology"/>
<evidence type="ECO:0000313" key="3">
    <source>
        <dbReference type="EMBL" id="MCU6800984.1"/>
    </source>
</evidence>
<accession>A0ABT2V269</accession>
<evidence type="ECO:0000313" key="4">
    <source>
        <dbReference type="Proteomes" id="UP001652395"/>
    </source>
</evidence>
<reference evidence="3 4" key="1">
    <citation type="journal article" date="2021" name="ISME Commun">
        <title>Automated analysis of genomic sequences facilitates high-throughput and comprehensive description of bacteria.</title>
        <authorList>
            <person name="Hitch T.C.A."/>
        </authorList>
    </citation>
    <scope>NUCLEOTIDE SEQUENCE [LARGE SCALE GENOMIC DNA]</scope>
    <source>
        <strain evidence="4">f_CCE</strain>
    </source>
</reference>
<sequence length="133" mass="14925">MPRPRKCRKVCQLPRIQEFHPLGPPPCGPAVVLNVDEYEAIRLIDQQGLSQEECSAYMQVARTTVQMIYNSARKKLAEALVNGLPLRIEGGAYQLCDGNEKACGCGGCRRHLHVCSQKILREEEEHENRNPIG</sequence>
<dbReference type="Gene3D" id="1.10.10.10">
    <property type="entry name" value="Winged helix-like DNA-binding domain superfamily/Winged helix DNA-binding domain"/>
    <property type="match status" value="1"/>
</dbReference>
<dbReference type="PANTHER" id="PTHR37478:SF2">
    <property type="entry name" value="UPF0251 PROTEIN TK0562"/>
    <property type="match status" value="1"/>
</dbReference>
<dbReference type="Proteomes" id="UP001652395">
    <property type="component" value="Unassembled WGS sequence"/>
</dbReference>
<protein>
    <recommendedName>
        <fullName evidence="2">UPF0251 protein OCV69_13790</fullName>
    </recommendedName>
</protein>
<keyword evidence="4" id="KW-1185">Reference proteome</keyword>